<protein>
    <recommendedName>
        <fullName evidence="2">HTH CENPB-type domain-containing protein</fullName>
    </recommendedName>
</protein>
<dbReference type="InterPro" id="IPR009057">
    <property type="entry name" value="Homeodomain-like_sf"/>
</dbReference>
<dbReference type="SUPFAM" id="SSF46689">
    <property type="entry name" value="Homeodomain-like"/>
    <property type="match status" value="1"/>
</dbReference>
<comment type="caution">
    <text evidence="3">The sequence shown here is derived from an EMBL/GenBank/DDBJ whole genome shotgun (WGS) entry which is preliminary data.</text>
</comment>
<accession>A0A1W0A574</accession>
<evidence type="ECO:0000259" key="2">
    <source>
        <dbReference type="PROSITE" id="PS51253"/>
    </source>
</evidence>
<keyword evidence="4" id="KW-1185">Reference proteome</keyword>
<feature type="domain" description="HTH CENPB-type" evidence="2">
    <location>
        <begin position="72"/>
        <end position="154"/>
    </location>
</feature>
<dbReference type="Proteomes" id="UP000243217">
    <property type="component" value="Unassembled WGS sequence"/>
</dbReference>
<dbReference type="InterPro" id="IPR006600">
    <property type="entry name" value="HTH_CenpB_DNA-bd_dom"/>
</dbReference>
<dbReference type="Gene3D" id="1.10.10.60">
    <property type="entry name" value="Homeodomain-like"/>
    <property type="match status" value="2"/>
</dbReference>
<dbReference type="GO" id="GO:0003677">
    <property type="term" value="F:DNA binding"/>
    <property type="evidence" value="ECO:0007669"/>
    <property type="project" value="UniProtKB-KW"/>
</dbReference>
<dbReference type="OrthoDB" id="76498at2759"/>
<dbReference type="PROSITE" id="PS51253">
    <property type="entry name" value="HTH_CENPB"/>
    <property type="match status" value="1"/>
</dbReference>
<evidence type="ECO:0000256" key="1">
    <source>
        <dbReference type="ARBA" id="ARBA00023125"/>
    </source>
</evidence>
<dbReference type="AlphaFoldDB" id="A0A1W0A574"/>
<evidence type="ECO:0000313" key="4">
    <source>
        <dbReference type="Proteomes" id="UP000243217"/>
    </source>
</evidence>
<evidence type="ECO:0000313" key="3">
    <source>
        <dbReference type="EMBL" id="OQS05395.1"/>
    </source>
</evidence>
<dbReference type="EMBL" id="JNBS01000459">
    <property type="protein sequence ID" value="OQS05395.1"/>
    <property type="molecule type" value="Genomic_DNA"/>
</dbReference>
<proteinExistence type="predicted"/>
<dbReference type="Pfam" id="PF03221">
    <property type="entry name" value="HTH_Tnp_Tc5"/>
    <property type="match status" value="1"/>
</dbReference>
<sequence length="166" mass="19187">MPTKNSSARVRLNAKQKLALYQHYKENPNLTQTELGTWARMKFKLSKDPSQKVISRLTREPPSESDVKARPNIKTQRSVTSTELEVSLVEWIDSCKNLNPPVVSWVTIREKAEEIRQGILSRSEGQDNTKLIALKFSNGWVQRFINRNGFKRRRVRVKEAAIVLKK</sequence>
<organism evidence="3 4">
    <name type="scientific">Thraustotheca clavata</name>
    <dbReference type="NCBI Taxonomy" id="74557"/>
    <lineage>
        <taxon>Eukaryota</taxon>
        <taxon>Sar</taxon>
        <taxon>Stramenopiles</taxon>
        <taxon>Oomycota</taxon>
        <taxon>Saprolegniomycetes</taxon>
        <taxon>Saprolegniales</taxon>
        <taxon>Achlyaceae</taxon>
        <taxon>Thraustotheca</taxon>
    </lineage>
</organism>
<reference evidence="3 4" key="1">
    <citation type="journal article" date="2014" name="Genome Biol. Evol.">
        <title>The secreted proteins of Achlya hypogyna and Thraustotheca clavata identify the ancestral oomycete secretome and reveal gene acquisitions by horizontal gene transfer.</title>
        <authorList>
            <person name="Misner I."/>
            <person name="Blouin N."/>
            <person name="Leonard G."/>
            <person name="Richards T.A."/>
            <person name="Lane C.E."/>
        </authorList>
    </citation>
    <scope>NUCLEOTIDE SEQUENCE [LARGE SCALE GENOMIC DNA]</scope>
    <source>
        <strain evidence="3 4">ATCC 34112</strain>
    </source>
</reference>
<name>A0A1W0A574_9STRA</name>
<keyword evidence="1" id="KW-0238">DNA-binding</keyword>
<dbReference type="SMART" id="SM00674">
    <property type="entry name" value="CENPB"/>
    <property type="match status" value="1"/>
</dbReference>
<gene>
    <name evidence="3" type="ORF">THRCLA_20634</name>
</gene>